<dbReference type="InterPro" id="IPR036188">
    <property type="entry name" value="FAD/NAD-bd_sf"/>
</dbReference>
<dbReference type="InterPro" id="IPR023166">
    <property type="entry name" value="BaiN-like_dom_sf"/>
</dbReference>
<dbReference type="Pfam" id="PF22780">
    <property type="entry name" value="HI0933_like_1st"/>
    <property type="match status" value="1"/>
</dbReference>
<dbReference type="PRINTS" id="PR00368">
    <property type="entry name" value="FADPNR"/>
</dbReference>
<dbReference type="Pfam" id="PF03486">
    <property type="entry name" value="HI0933_like"/>
    <property type="match status" value="1"/>
</dbReference>
<dbReference type="Gene3D" id="3.50.50.60">
    <property type="entry name" value="FAD/NAD(P)-binding domain"/>
    <property type="match status" value="1"/>
</dbReference>
<evidence type="ECO:0000259" key="5">
    <source>
        <dbReference type="Pfam" id="PF22780"/>
    </source>
</evidence>
<sequence length="422" mass="46131">MKNRPADLVIVGAGAAGLTAAITAAHQAQINAKPAQIVLLDTREKIGAKILMSGGTRCNVTNREVKPSDFGGGSSHFIRHILKAFSPEATIEFFKKIGVELVLEPSGKFFPKTNSAQTVLDALLHETKQLGVSLKTGVRVTKLTKENNLFYLENADHTFNLSSHAVILTTGGLSYPATGSDGTGYSLAKGFGHTLIATYPALTPLLTGERDWQRLSGIALEVALSFFKNDKKIREYQDSFLFTHFGFSGPAALDISRHWAASDPKDKPQIVANFLPGQSALSVKEHFQIIQTKNQNRLIRNILTEDLKLPGRFVEVILRKAKIKPDQTIGKCPNEERQVLSRLLFHYPLEVRGVYGYQKAEVTAGGIDLSEVKFQTMASKLTDGLYFAGEILDVDGRIGGFNFQWAWSTGTVAGRSAVNSLK</sequence>
<dbReference type="Proteomes" id="UP000230859">
    <property type="component" value="Unassembled WGS sequence"/>
</dbReference>
<dbReference type="NCBIfam" id="TIGR00275">
    <property type="entry name" value="aminoacetone oxidase family FAD-binding enzyme"/>
    <property type="match status" value="1"/>
</dbReference>
<evidence type="ECO:0000256" key="3">
    <source>
        <dbReference type="ARBA" id="ARBA00022827"/>
    </source>
</evidence>
<protein>
    <submittedName>
        <fullName evidence="6">Aminoacetone oxidase family FAD-binding enzyme</fullName>
    </submittedName>
</protein>
<evidence type="ECO:0000256" key="2">
    <source>
        <dbReference type="ARBA" id="ARBA00022630"/>
    </source>
</evidence>
<dbReference type="PANTHER" id="PTHR42887">
    <property type="entry name" value="OS12G0638800 PROTEIN"/>
    <property type="match status" value="1"/>
</dbReference>
<dbReference type="InterPro" id="IPR055178">
    <property type="entry name" value="RsdA/BaiN/AoA(So)-like_dom"/>
</dbReference>
<gene>
    <name evidence="6" type="ORF">COV74_08790</name>
</gene>
<evidence type="ECO:0000313" key="6">
    <source>
        <dbReference type="EMBL" id="PIQ85576.1"/>
    </source>
</evidence>
<name>A0A2H0LML5_9BACT</name>
<comment type="caution">
    <text evidence="6">The sequence shown here is derived from an EMBL/GenBank/DDBJ whole genome shotgun (WGS) entry which is preliminary data.</text>
</comment>
<dbReference type="Gene3D" id="2.40.30.10">
    <property type="entry name" value="Translation factors"/>
    <property type="match status" value="1"/>
</dbReference>
<evidence type="ECO:0000256" key="1">
    <source>
        <dbReference type="ARBA" id="ARBA00001974"/>
    </source>
</evidence>
<evidence type="ECO:0000259" key="4">
    <source>
        <dbReference type="Pfam" id="PF03486"/>
    </source>
</evidence>
<organism evidence="6 7">
    <name type="scientific">Candidatus Abzuiibacterium crystallinum</name>
    <dbReference type="NCBI Taxonomy" id="1974748"/>
    <lineage>
        <taxon>Bacteria</taxon>
        <taxon>Pseudomonadati</taxon>
        <taxon>Candidatus Omnitrophota</taxon>
        <taxon>Candidatus Abzuiibacterium</taxon>
    </lineage>
</organism>
<dbReference type="SUPFAM" id="SSF51905">
    <property type="entry name" value="FAD/NAD(P)-binding domain"/>
    <property type="match status" value="1"/>
</dbReference>
<dbReference type="AlphaFoldDB" id="A0A2H0LML5"/>
<proteinExistence type="predicted"/>
<reference evidence="6 7" key="1">
    <citation type="submission" date="2017-09" db="EMBL/GenBank/DDBJ databases">
        <title>Depth-based differentiation of microbial function through sediment-hosted aquifers and enrichment of novel symbionts in the deep terrestrial subsurface.</title>
        <authorList>
            <person name="Probst A.J."/>
            <person name="Ladd B."/>
            <person name="Jarett J.K."/>
            <person name="Geller-Mcgrath D.E."/>
            <person name="Sieber C.M."/>
            <person name="Emerson J.B."/>
            <person name="Anantharaman K."/>
            <person name="Thomas B.C."/>
            <person name="Malmstrom R."/>
            <person name="Stieglmeier M."/>
            <person name="Klingl A."/>
            <person name="Woyke T."/>
            <person name="Ryan C.M."/>
            <person name="Banfield J.F."/>
        </authorList>
    </citation>
    <scope>NUCLEOTIDE SEQUENCE [LARGE SCALE GENOMIC DNA]</scope>
    <source>
        <strain evidence="6">CG11_big_fil_rev_8_21_14_0_20_45_26</strain>
    </source>
</reference>
<comment type="cofactor">
    <cofactor evidence="1">
        <name>FAD</name>
        <dbReference type="ChEBI" id="CHEBI:57692"/>
    </cofactor>
</comment>
<dbReference type="Gene3D" id="1.10.8.260">
    <property type="entry name" value="HI0933 insert domain-like"/>
    <property type="match status" value="1"/>
</dbReference>
<dbReference type="EMBL" id="PCVY01000065">
    <property type="protein sequence ID" value="PIQ85576.1"/>
    <property type="molecule type" value="Genomic_DNA"/>
</dbReference>
<dbReference type="PANTHER" id="PTHR42887:SF2">
    <property type="entry name" value="OS12G0638800 PROTEIN"/>
    <property type="match status" value="1"/>
</dbReference>
<evidence type="ECO:0000313" key="7">
    <source>
        <dbReference type="Proteomes" id="UP000230859"/>
    </source>
</evidence>
<keyword evidence="2" id="KW-0285">Flavoprotein</keyword>
<dbReference type="InterPro" id="IPR057661">
    <property type="entry name" value="RsdA/BaiN/AoA(So)_Rossmann"/>
</dbReference>
<keyword evidence="3" id="KW-0274">FAD</keyword>
<accession>A0A2H0LML5</accession>
<dbReference type="SUPFAM" id="SSF160996">
    <property type="entry name" value="HI0933 insert domain-like"/>
    <property type="match status" value="1"/>
</dbReference>
<feature type="domain" description="RsdA/BaiN/AoA(So)-like Rossmann fold-like" evidence="4">
    <location>
        <begin position="7"/>
        <end position="415"/>
    </location>
</feature>
<feature type="domain" description="RsdA/BaiN/AoA(So)-like insert" evidence="5">
    <location>
        <begin position="199"/>
        <end position="362"/>
    </location>
</feature>
<dbReference type="PRINTS" id="PR00411">
    <property type="entry name" value="PNDRDTASEI"/>
</dbReference>
<dbReference type="InterPro" id="IPR004792">
    <property type="entry name" value="BaiN-like"/>
</dbReference>